<evidence type="ECO:0000313" key="2">
    <source>
        <dbReference type="Proteomes" id="UP000037035"/>
    </source>
</evidence>
<protein>
    <submittedName>
        <fullName evidence="1">Uncharacterized protein</fullName>
    </submittedName>
</protein>
<dbReference type="EMBL" id="LAVV01007214">
    <property type="protein sequence ID" value="KNZ56705.1"/>
    <property type="molecule type" value="Genomic_DNA"/>
</dbReference>
<dbReference type="Proteomes" id="UP000037035">
    <property type="component" value="Unassembled WGS sequence"/>
</dbReference>
<comment type="caution">
    <text evidence="1">The sequence shown here is derived from an EMBL/GenBank/DDBJ whole genome shotgun (WGS) entry which is preliminary data.</text>
</comment>
<dbReference type="AlphaFoldDB" id="A0A0L6V9A2"/>
<dbReference type="OrthoDB" id="2507345at2759"/>
<name>A0A0L6V9A2_9BASI</name>
<accession>A0A0L6V9A2</accession>
<proteinExistence type="predicted"/>
<gene>
    <name evidence="1" type="ORF">VP01_233g9</name>
</gene>
<organism evidence="1 2">
    <name type="scientific">Puccinia sorghi</name>
    <dbReference type="NCBI Taxonomy" id="27349"/>
    <lineage>
        <taxon>Eukaryota</taxon>
        <taxon>Fungi</taxon>
        <taxon>Dikarya</taxon>
        <taxon>Basidiomycota</taxon>
        <taxon>Pucciniomycotina</taxon>
        <taxon>Pucciniomycetes</taxon>
        <taxon>Pucciniales</taxon>
        <taxon>Pucciniaceae</taxon>
        <taxon>Puccinia</taxon>
    </lineage>
</organism>
<dbReference type="VEuPathDB" id="FungiDB:VP01_233g9"/>
<evidence type="ECO:0000313" key="1">
    <source>
        <dbReference type="EMBL" id="KNZ56705.1"/>
    </source>
</evidence>
<keyword evidence="2" id="KW-1185">Reference proteome</keyword>
<sequence length="174" mass="19146">MKVDTSIRRANSFSTSLDLAGSASVPSWEVMETSPVTEGLSYGTSQPMNHPAFNTAITSSPKQEGRTEDIDMEPIISSGEHAAILAKSEKNGTIKPVQHSLPSIDVKPLSTASSLMIQRIVQNESLLIWQAYDNWRQKFPRLEHDEMFAVHPEPDLESDAVDDESLAAETLAEH</sequence>
<reference evidence="1 2" key="1">
    <citation type="submission" date="2015-08" db="EMBL/GenBank/DDBJ databases">
        <title>Next Generation Sequencing and Analysis of the Genome of Puccinia sorghi L Schw, the Causal Agent of Maize Common Rust.</title>
        <authorList>
            <person name="Rochi L."/>
            <person name="Burguener G."/>
            <person name="Darino M."/>
            <person name="Turjanski A."/>
            <person name="Kreff E."/>
            <person name="Dieguez M.J."/>
            <person name="Sacco F."/>
        </authorList>
    </citation>
    <scope>NUCLEOTIDE SEQUENCE [LARGE SCALE GENOMIC DNA]</scope>
    <source>
        <strain evidence="1 2">RO10H11247</strain>
    </source>
</reference>